<dbReference type="GO" id="GO:0004693">
    <property type="term" value="F:cyclin-dependent protein serine/threonine kinase activity"/>
    <property type="evidence" value="ECO:0007669"/>
    <property type="project" value="UniProtKB-EC"/>
</dbReference>
<feature type="domain" description="Protein kinase" evidence="8">
    <location>
        <begin position="1"/>
        <end position="271"/>
    </location>
</feature>
<keyword evidence="2" id="KW-0723">Serine/threonine-protein kinase</keyword>
<protein>
    <recommendedName>
        <fullName evidence="1">cyclin-dependent kinase</fullName>
        <ecNumber evidence="1">2.7.11.22</ecNumber>
    </recommendedName>
</protein>
<dbReference type="Proteomes" id="UP000288805">
    <property type="component" value="Unassembled WGS sequence"/>
</dbReference>
<dbReference type="PANTHER" id="PTHR24056:SF254">
    <property type="entry name" value="CYCLIN-DEPENDENT KINASE 2"/>
    <property type="match status" value="1"/>
</dbReference>
<evidence type="ECO:0000256" key="1">
    <source>
        <dbReference type="ARBA" id="ARBA00012425"/>
    </source>
</evidence>
<evidence type="ECO:0000256" key="7">
    <source>
        <dbReference type="SAM" id="MobiDB-lite"/>
    </source>
</evidence>
<gene>
    <name evidence="9" type="primary">CDKB1-1_0</name>
    <name evidence="9" type="ORF">CK203_004483</name>
</gene>
<keyword evidence="3" id="KW-0808">Transferase</keyword>
<evidence type="ECO:0000256" key="5">
    <source>
        <dbReference type="ARBA" id="ARBA00022777"/>
    </source>
</evidence>
<dbReference type="PROSITE" id="PS50011">
    <property type="entry name" value="PROTEIN_KINASE_DOM"/>
    <property type="match status" value="1"/>
</dbReference>
<dbReference type="Pfam" id="PF00069">
    <property type="entry name" value="Pkinase"/>
    <property type="match status" value="1"/>
</dbReference>
<dbReference type="AlphaFoldDB" id="A0A438KG01"/>
<evidence type="ECO:0000313" key="10">
    <source>
        <dbReference type="Proteomes" id="UP000288805"/>
    </source>
</evidence>
<keyword evidence="6" id="KW-0067">ATP-binding</keyword>
<keyword evidence="5 9" id="KW-0418">Kinase</keyword>
<name>A0A438KG01_VITVI</name>
<dbReference type="EC" id="2.7.11.22" evidence="1"/>
<organism evidence="9 10">
    <name type="scientific">Vitis vinifera</name>
    <name type="common">Grape</name>
    <dbReference type="NCBI Taxonomy" id="29760"/>
    <lineage>
        <taxon>Eukaryota</taxon>
        <taxon>Viridiplantae</taxon>
        <taxon>Streptophyta</taxon>
        <taxon>Embryophyta</taxon>
        <taxon>Tracheophyta</taxon>
        <taxon>Spermatophyta</taxon>
        <taxon>Magnoliopsida</taxon>
        <taxon>eudicotyledons</taxon>
        <taxon>Gunneridae</taxon>
        <taxon>Pentapetalae</taxon>
        <taxon>rosids</taxon>
        <taxon>Vitales</taxon>
        <taxon>Vitaceae</taxon>
        <taxon>Viteae</taxon>
        <taxon>Vitis</taxon>
    </lineage>
</organism>
<dbReference type="InterPro" id="IPR050108">
    <property type="entry name" value="CDK"/>
</dbReference>
<dbReference type="InterPro" id="IPR011009">
    <property type="entry name" value="Kinase-like_dom_sf"/>
</dbReference>
<evidence type="ECO:0000256" key="3">
    <source>
        <dbReference type="ARBA" id="ARBA00022679"/>
    </source>
</evidence>
<feature type="compositionally biased region" description="Polar residues" evidence="7">
    <location>
        <begin position="212"/>
        <end position="238"/>
    </location>
</feature>
<dbReference type="Gene3D" id="1.10.510.10">
    <property type="entry name" value="Transferase(Phosphotransferase) domain 1"/>
    <property type="match status" value="1"/>
</dbReference>
<feature type="region of interest" description="Disordered" evidence="7">
    <location>
        <begin position="197"/>
        <end position="238"/>
    </location>
</feature>
<dbReference type="EMBL" id="QGNW01000007">
    <property type="protein sequence ID" value="RVX20139.1"/>
    <property type="molecule type" value="Genomic_DNA"/>
</dbReference>
<dbReference type="GO" id="GO:0005524">
    <property type="term" value="F:ATP binding"/>
    <property type="evidence" value="ECO:0007669"/>
    <property type="project" value="UniProtKB-KW"/>
</dbReference>
<proteinExistence type="predicted"/>
<accession>A0A438KG01</accession>
<comment type="caution">
    <text evidence="9">The sequence shown here is derived from an EMBL/GenBank/DDBJ whole genome shotgun (WGS) entry which is preliminary data.</text>
</comment>
<sequence length="271" mass="30497">MHMTTFISPHSRVHITTFLPSTSYTHPIFRLTQVSYSPPPFIPTEPVSTPTTVNLLDILKPALIQSLLYQLRKDVAHYHNHNVIHQGLKPQKLLVDKEDGALKIVDLDLWKAFAIPLKSYTHEIVTLWYRTLEVLLGSTHYSTGVDMWFVECTFAKTWEPQNLARAMPSFEPDGVYLPSKLLRCDPFEGVVNMRKLAPPKQDDHHSAHPTGNVRSWPTKSSTTSVSGSPLATSSITSFEPSANENSHYFYGSEIEYDELGKVATGQDAYSV</sequence>
<reference evidence="9 10" key="1">
    <citation type="journal article" date="2018" name="PLoS Genet.">
        <title>Population sequencing reveals clonal diversity and ancestral inbreeding in the grapevine cultivar Chardonnay.</title>
        <authorList>
            <person name="Roach M.J."/>
            <person name="Johnson D.L."/>
            <person name="Bohlmann J."/>
            <person name="van Vuuren H.J."/>
            <person name="Jones S.J."/>
            <person name="Pretorius I.S."/>
            <person name="Schmidt S.A."/>
            <person name="Borneman A.R."/>
        </authorList>
    </citation>
    <scope>NUCLEOTIDE SEQUENCE [LARGE SCALE GENOMIC DNA]</scope>
    <source>
        <strain evidence="10">cv. Chardonnay</strain>
        <tissue evidence="9">Leaf</tissue>
    </source>
</reference>
<dbReference type="PANTHER" id="PTHR24056">
    <property type="entry name" value="CELL DIVISION PROTEIN KINASE"/>
    <property type="match status" value="1"/>
</dbReference>
<evidence type="ECO:0000259" key="8">
    <source>
        <dbReference type="PROSITE" id="PS50011"/>
    </source>
</evidence>
<evidence type="ECO:0000256" key="2">
    <source>
        <dbReference type="ARBA" id="ARBA00022527"/>
    </source>
</evidence>
<dbReference type="InterPro" id="IPR000719">
    <property type="entry name" value="Prot_kinase_dom"/>
</dbReference>
<evidence type="ECO:0000256" key="4">
    <source>
        <dbReference type="ARBA" id="ARBA00022741"/>
    </source>
</evidence>
<evidence type="ECO:0000256" key="6">
    <source>
        <dbReference type="ARBA" id="ARBA00022840"/>
    </source>
</evidence>
<dbReference type="SUPFAM" id="SSF56112">
    <property type="entry name" value="Protein kinase-like (PK-like)"/>
    <property type="match status" value="1"/>
</dbReference>
<evidence type="ECO:0000313" key="9">
    <source>
        <dbReference type="EMBL" id="RVX20139.1"/>
    </source>
</evidence>
<keyword evidence="4" id="KW-0547">Nucleotide-binding</keyword>